<keyword evidence="5" id="KW-1185">Reference proteome</keyword>
<dbReference type="InterPro" id="IPR036179">
    <property type="entry name" value="Ig-like_dom_sf"/>
</dbReference>
<dbReference type="SMART" id="SM00409">
    <property type="entry name" value="IG"/>
    <property type="match status" value="1"/>
</dbReference>
<dbReference type="Proteomes" id="UP001219934">
    <property type="component" value="Unassembled WGS sequence"/>
</dbReference>
<sequence>MTCFKAPTVLLLVTLCVFSAEEKVPVEVLYKGVIITTARGSSVQLSCDAVYDFEQCSLLHVVWVNVGKQIVELTDPRRFFTTVNETFSEDNMRRRQVVTEILNVSPEDAGQFQCQAECEEGQTAMGLFIWINVTGRVCFGIVMEYLGS</sequence>
<protein>
    <recommendedName>
        <fullName evidence="3">Ig-like domain-containing protein</fullName>
    </recommendedName>
</protein>
<dbReference type="CDD" id="cd00096">
    <property type="entry name" value="Ig"/>
    <property type="match status" value="1"/>
</dbReference>
<dbReference type="SUPFAM" id="SSF48726">
    <property type="entry name" value="Immunoglobulin"/>
    <property type="match status" value="1"/>
</dbReference>
<dbReference type="Gene3D" id="2.60.40.10">
    <property type="entry name" value="Immunoglobulins"/>
    <property type="match status" value="1"/>
</dbReference>
<dbReference type="PROSITE" id="PS50835">
    <property type="entry name" value="IG_LIKE"/>
    <property type="match status" value="1"/>
</dbReference>
<dbReference type="Pfam" id="PF00047">
    <property type="entry name" value="ig"/>
    <property type="match status" value="1"/>
</dbReference>
<gene>
    <name evidence="4" type="ORF">JOQ06_026187</name>
</gene>
<keyword evidence="2" id="KW-0732">Signal</keyword>
<evidence type="ECO:0000313" key="4">
    <source>
        <dbReference type="EMBL" id="KAJ4922896.1"/>
    </source>
</evidence>
<evidence type="ECO:0000313" key="5">
    <source>
        <dbReference type="Proteomes" id="UP001219934"/>
    </source>
</evidence>
<feature type="signal peptide" evidence="2">
    <location>
        <begin position="1"/>
        <end position="19"/>
    </location>
</feature>
<reference evidence="4" key="1">
    <citation type="submission" date="2022-11" db="EMBL/GenBank/DDBJ databases">
        <title>Chromosome-level genome of Pogonophryne albipinna.</title>
        <authorList>
            <person name="Jo E."/>
        </authorList>
    </citation>
    <scope>NUCLEOTIDE SEQUENCE</scope>
    <source>
        <strain evidence="4">SGF0006</strain>
        <tissue evidence="4">Muscle</tissue>
    </source>
</reference>
<organism evidence="4 5">
    <name type="scientific">Pogonophryne albipinna</name>
    <dbReference type="NCBI Taxonomy" id="1090488"/>
    <lineage>
        <taxon>Eukaryota</taxon>
        <taxon>Metazoa</taxon>
        <taxon>Chordata</taxon>
        <taxon>Craniata</taxon>
        <taxon>Vertebrata</taxon>
        <taxon>Euteleostomi</taxon>
        <taxon>Actinopterygii</taxon>
        <taxon>Neopterygii</taxon>
        <taxon>Teleostei</taxon>
        <taxon>Neoteleostei</taxon>
        <taxon>Acanthomorphata</taxon>
        <taxon>Eupercaria</taxon>
        <taxon>Perciformes</taxon>
        <taxon>Notothenioidei</taxon>
        <taxon>Pogonophryne</taxon>
    </lineage>
</organism>
<evidence type="ECO:0000259" key="3">
    <source>
        <dbReference type="PROSITE" id="PS50835"/>
    </source>
</evidence>
<accession>A0AAD6ADU7</accession>
<feature type="domain" description="Ig-like" evidence="3">
    <location>
        <begin position="25"/>
        <end position="117"/>
    </location>
</feature>
<dbReference type="AlphaFoldDB" id="A0AAD6ADU7"/>
<dbReference type="InterPro" id="IPR007110">
    <property type="entry name" value="Ig-like_dom"/>
</dbReference>
<dbReference type="InterPro" id="IPR003599">
    <property type="entry name" value="Ig_sub"/>
</dbReference>
<keyword evidence="1" id="KW-0393">Immunoglobulin domain</keyword>
<dbReference type="InterPro" id="IPR013783">
    <property type="entry name" value="Ig-like_fold"/>
</dbReference>
<evidence type="ECO:0000256" key="1">
    <source>
        <dbReference type="ARBA" id="ARBA00023319"/>
    </source>
</evidence>
<feature type="chain" id="PRO_5042270316" description="Ig-like domain-containing protein" evidence="2">
    <location>
        <begin position="20"/>
        <end position="148"/>
    </location>
</feature>
<comment type="caution">
    <text evidence="4">The sequence shown here is derived from an EMBL/GenBank/DDBJ whole genome shotgun (WGS) entry which is preliminary data.</text>
</comment>
<evidence type="ECO:0000256" key="2">
    <source>
        <dbReference type="SAM" id="SignalP"/>
    </source>
</evidence>
<dbReference type="EMBL" id="JAPTMU010000052">
    <property type="protein sequence ID" value="KAJ4922896.1"/>
    <property type="molecule type" value="Genomic_DNA"/>
</dbReference>
<name>A0AAD6ADU7_9TELE</name>
<dbReference type="InterPro" id="IPR013151">
    <property type="entry name" value="Immunoglobulin_dom"/>
</dbReference>
<proteinExistence type="predicted"/>